<dbReference type="PANTHER" id="PTHR31162:SF3">
    <property type="entry name" value="TRANSPORTER_MALIC ACID TRANSPORT PROTEIN, PUTATIVE-RELATED"/>
    <property type="match status" value="1"/>
</dbReference>
<feature type="region of interest" description="Disordered" evidence="5">
    <location>
        <begin position="1"/>
        <end position="70"/>
    </location>
</feature>
<feature type="transmembrane region" description="Helical" evidence="6">
    <location>
        <begin position="430"/>
        <end position="455"/>
    </location>
</feature>
<feature type="transmembrane region" description="Helical" evidence="6">
    <location>
        <begin position="320"/>
        <end position="338"/>
    </location>
</feature>
<organism evidence="7 8">
    <name type="scientific">Coniochaeta pulveracea</name>
    <dbReference type="NCBI Taxonomy" id="177199"/>
    <lineage>
        <taxon>Eukaryota</taxon>
        <taxon>Fungi</taxon>
        <taxon>Dikarya</taxon>
        <taxon>Ascomycota</taxon>
        <taxon>Pezizomycotina</taxon>
        <taxon>Sordariomycetes</taxon>
        <taxon>Sordariomycetidae</taxon>
        <taxon>Coniochaetales</taxon>
        <taxon>Coniochaetaceae</taxon>
        <taxon>Coniochaeta</taxon>
    </lineage>
</organism>
<feature type="compositionally biased region" description="Polar residues" evidence="5">
    <location>
        <begin position="16"/>
        <end position="27"/>
    </location>
</feature>
<evidence type="ECO:0008006" key="9">
    <source>
        <dbReference type="Google" id="ProtNLM"/>
    </source>
</evidence>
<dbReference type="Gene3D" id="1.50.10.150">
    <property type="entry name" value="Voltage-dependent anion channel"/>
    <property type="match status" value="1"/>
</dbReference>
<dbReference type="CDD" id="cd09317">
    <property type="entry name" value="TDT_Mae1_like"/>
    <property type="match status" value="1"/>
</dbReference>
<keyword evidence="3 6" id="KW-1133">Transmembrane helix</keyword>
<feature type="transmembrane region" description="Helical" evidence="6">
    <location>
        <begin position="177"/>
        <end position="199"/>
    </location>
</feature>
<feature type="transmembrane region" description="Helical" evidence="6">
    <location>
        <begin position="246"/>
        <end position="268"/>
    </location>
</feature>
<feature type="transmembrane region" description="Helical" evidence="6">
    <location>
        <begin position="107"/>
        <end position="126"/>
    </location>
</feature>
<dbReference type="PANTHER" id="PTHR31162">
    <property type="entry name" value="MALIC ACID TRANSPORT PROTEIN-RELATED"/>
    <property type="match status" value="1"/>
</dbReference>
<dbReference type="Pfam" id="PF03595">
    <property type="entry name" value="SLAC1"/>
    <property type="match status" value="1"/>
</dbReference>
<evidence type="ECO:0000256" key="3">
    <source>
        <dbReference type="ARBA" id="ARBA00022989"/>
    </source>
</evidence>
<evidence type="ECO:0000256" key="6">
    <source>
        <dbReference type="SAM" id="Phobius"/>
    </source>
</evidence>
<evidence type="ECO:0000256" key="1">
    <source>
        <dbReference type="ARBA" id="ARBA00004141"/>
    </source>
</evidence>
<dbReference type="OrthoDB" id="2901184at2759"/>
<keyword evidence="4 6" id="KW-0472">Membrane</keyword>
<dbReference type="GO" id="GO:0016020">
    <property type="term" value="C:membrane"/>
    <property type="evidence" value="ECO:0007669"/>
    <property type="project" value="UniProtKB-SubCell"/>
</dbReference>
<comment type="subcellular location">
    <subcellularLocation>
        <location evidence="1">Membrane</location>
        <topology evidence="1">Multi-pass membrane protein</topology>
    </subcellularLocation>
</comment>
<dbReference type="InterPro" id="IPR004695">
    <property type="entry name" value="SLAC1/Mae1/Ssu1/TehA"/>
</dbReference>
<reference evidence="7 8" key="1">
    <citation type="submission" date="2018-08" db="EMBL/GenBank/DDBJ databases">
        <title>Draft genome of the lignicolous fungus Coniochaeta pulveracea.</title>
        <authorList>
            <person name="Borstlap C.J."/>
            <person name="De Witt R.N."/>
            <person name="Botha A."/>
            <person name="Volschenk H."/>
        </authorList>
    </citation>
    <scope>NUCLEOTIDE SEQUENCE [LARGE SCALE GENOMIC DNA]</scope>
    <source>
        <strain evidence="7 8">CAB683</strain>
    </source>
</reference>
<name>A0A420XWG9_9PEZI</name>
<dbReference type="Proteomes" id="UP000275385">
    <property type="component" value="Unassembled WGS sequence"/>
</dbReference>
<feature type="transmembrane region" description="Helical" evidence="6">
    <location>
        <begin position="132"/>
        <end position="157"/>
    </location>
</feature>
<keyword evidence="8" id="KW-1185">Reference proteome</keyword>
<feature type="transmembrane region" description="Helical" evidence="6">
    <location>
        <begin position="211"/>
        <end position="234"/>
    </location>
</feature>
<dbReference type="STRING" id="177199.A0A420XWG9"/>
<evidence type="ECO:0000256" key="5">
    <source>
        <dbReference type="SAM" id="MobiDB-lite"/>
    </source>
</evidence>
<proteinExistence type="predicted"/>
<gene>
    <name evidence="7" type="ORF">DL546_001735</name>
</gene>
<sequence>MVSNGDVVPRRPHPNKVNTTGAISWATNGGYESPLSEDGSGPTTPLRHTPSTPAYPPGENQQDVRGPSEMEQGLADARLASLNDLVLKAKADRGQIGIKDRIACIQWNWFTMTMATGGMANVLASIPFEARWLDILGLVFFFFNLVIFVTICIMIGFRFHYRPGSFITTFTDQVESLFIPAVVVSIATILITVCEYGVPNTGPWLLHVMQVLFWVYVAFATMASAGIYLILWSSLTFPIHTMTPTWVFPAYPMLLTAPFGGSLINAAIERNELHHISGPAITFASVTVQGAGFLIAFMICSAFIYRLMTQKLPRDAQRPGVFISIGPFGFTVAGILSLGNKAELILPAGFLAIDNFVPILKVLSLMVGLWLWGLCVWFFLVSVGSLWKYVVPNHRLPFQVTWFSFVFPNTALVNATFQLGAALDSQPLKVLGCVLTAALVGVWLLVFAGLVRGFWRRQLLWPKDED</sequence>
<accession>A0A420XWG9</accession>
<keyword evidence="2 6" id="KW-0812">Transmembrane</keyword>
<feature type="transmembrane region" description="Helical" evidence="6">
    <location>
        <begin position="402"/>
        <end position="423"/>
    </location>
</feature>
<evidence type="ECO:0000256" key="2">
    <source>
        <dbReference type="ARBA" id="ARBA00022692"/>
    </source>
</evidence>
<evidence type="ECO:0000313" key="8">
    <source>
        <dbReference type="Proteomes" id="UP000275385"/>
    </source>
</evidence>
<evidence type="ECO:0000313" key="7">
    <source>
        <dbReference type="EMBL" id="RKU40033.1"/>
    </source>
</evidence>
<dbReference type="InterPro" id="IPR030185">
    <property type="entry name" value="Mae1"/>
</dbReference>
<comment type="caution">
    <text evidence="7">The sequence shown here is derived from an EMBL/GenBank/DDBJ whole genome shotgun (WGS) entry which is preliminary data.</text>
</comment>
<protein>
    <recommendedName>
        <fullName evidence="9">Plasma membrane sulfite pump involved in sulfite metabolism</fullName>
    </recommendedName>
</protein>
<dbReference type="InterPro" id="IPR038665">
    <property type="entry name" value="Voltage-dep_anion_channel_sf"/>
</dbReference>
<dbReference type="GO" id="GO:0015140">
    <property type="term" value="F:malate transmembrane transporter activity"/>
    <property type="evidence" value="ECO:0007669"/>
    <property type="project" value="InterPro"/>
</dbReference>
<dbReference type="EMBL" id="QVQW01000125">
    <property type="protein sequence ID" value="RKU40033.1"/>
    <property type="molecule type" value="Genomic_DNA"/>
</dbReference>
<feature type="transmembrane region" description="Helical" evidence="6">
    <location>
        <begin position="280"/>
        <end position="308"/>
    </location>
</feature>
<evidence type="ECO:0000256" key="4">
    <source>
        <dbReference type="ARBA" id="ARBA00023136"/>
    </source>
</evidence>
<feature type="transmembrane region" description="Helical" evidence="6">
    <location>
        <begin position="370"/>
        <end position="390"/>
    </location>
</feature>
<dbReference type="AlphaFoldDB" id="A0A420XWG9"/>